<dbReference type="Pfam" id="PF12686">
    <property type="entry name" value="DUF3800"/>
    <property type="match status" value="1"/>
</dbReference>
<sequence>MNKTFNIYCDESCHIENDHHKFMFLGSITTPYNDIKFHNDNIKEIKAKHNFYAEIKWSNVSKSQFHFYVDLVDYFFKTDLHLRCIGIEKAKINNVAFHQSYDDFYYKMYYLLLNHNIDTRYNYNVYLDIKDSLSAFKVRKLHNILNTKFGVFRNIQNIRSHESLLMQLTDFFMGAISYENNNSQKQNLSKVKIIEKIKTYSGDSLIKTNYSNKVNLFFIDLDKKK</sequence>
<dbReference type="AlphaFoldDB" id="A0A3M7TKC6"/>
<gene>
    <name evidence="1" type="ORF">D1631_00420</name>
</gene>
<dbReference type="OrthoDB" id="9799211at2"/>
<proteinExistence type="predicted"/>
<dbReference type="RefSeq" id="WP_122634757.1">
    <property type="nucleotide sequence ID" value="NZ_QWIU01000001.1"/>
</dbReference>
<dbReference type="InterPro" id="IPR024524">
    <property type="entry name" value="DUF3800"/>
</dbReference>
<dbReference type="EMBL" id="QWIU01000001">
    <property type="protein sequence ID" value="RNA64002.1"/>
    <property type="molecule type" value="Genomic_DNA"/>
</dbReference>
<reference evidence="1 2" key="1">
    <citation type="submission" date="2018-08" db="EMBL/GenBank/DDBJ databases">
        <title>Chryseobacterium nematophagum: a novel matrix digesting pathogen of nematodes.</title>
        <authorList>
            <person name="Page A."/>
            <person name="Roberts M."/>
            <person name="Felix M.-A."/>
            <person name="Weir W."/>
        </authorList>
    </citation>
    <scope>NUCLEOTIDE SEQUENCE [LARGE SCALE GENOMIC DNA]</scope>
    <source>
        <strain evidence="1 2">JUb129</strain>
    </source>
</reference>
<organism evidence="1 2">
    <name type="scientific">Chryseobacterium nematophagum</name>
    <dbReference type="NCBI Taxonomy" id="2305228"/>
    <lineage>
        <taxon>Bacteria</taxon>
        <taxon>Pseudomonadati</taxon>
        <taxon>Bacteroidota</taxon>
        <taxon>Flavobacteriia</taxon>
        <taxon>Flavobacteriales</taxon>
        <taxon>Weeksellaceae</taxon>
        <taxon>Chryseobacterium group</taxon>
        <taxon>Chryseobacterium</taxon>
    </lineage>
</organism>
<name>A0A3M7TKC6_9FLAO</name>
<evidence type="ECO:0000313" key="1">
    <source>
        <dbReference type="EMBL" id="RNA64002.1"/>
    </source>
</evidence>
<comment type="caution">
    <text evidence="1">The sequence shown here is derived from an EMBL/GenBank/DDBJ whole genome shotgun (WGS) entry which is preliminary data.</text>
</comment>
<accession>A0A3M7TKC6</accession>
<evidence type="ECO:0000313" key="2">
    <source>
        <dbReference type="Proteomes" id="UP000278775"/>
    </source>
</evidence>
<protein>
    <submittedName>
        <fullName evidence="1">DUF3800 domain-containing protein</fullName>
    </submittedName>
</protein>
<dbReference type="Proteomes" id="UP000278775">
    <property type="component" value="Unassembled WGS sequence"/>
</dbReference>